<name>A0A399RFP8_9PROT</name>
<protein>
    <recommendedName>
        <fullName evidence="3">TPM domain-containing protein</fullName>
    </recommendedName>
</protein>
<evidence type="ECO:0008006" key="3">
    <source>
        <dbReference type="Google" id="ProtNLM"/>
    </source>
</evidence>
<evidence type="ECO:0000313" key="1">
    <source>
        <dbReference type="EMBL" id="RIJ28439.1"/>
    </source>
</evidence>
<accession>A0A399RFP8</accession>
<keyword evidence="2" id="KW-1185">Reference proteome</keyword>
<organism evidence="1 2">
    <name type="scientific">Henriciella mobilis</name>
    <dbReference type="NCBI Taxonomy" id="2305467"/>
    <lineage>
        <taxon>Bacteria</taxon>
        <taxon>Pseudomonadati</taxon>
        <taxon>Pseudomonadota</taxon>
        <taxon>Alphaproteobacteria</taxon>
        <taxon>Hyphomonadales</taxon>
        <taxon>Hyphomonadaceae</taxon>
        <taxon>Henriciella</taxon>
    </lineage>
</organism>
<dbReference type="Proteomes" id="UP000266385">
    <property type="component" value="Unassembled WGS sequence"/>
</dbReference>
<dbReference type="AlphaFoldDB" id="A0A399RFP8"/>
<reference evidence="1 2" key="1">
    <citation type="submission" date="2018-08" db="EMBL/GenBank/DDBJ databases">
        <title>Henriciella mobilis sp. nov., isolated from seawater.</title>
        <authorList>
            <person name="Cheng H."/>
            <person name="Wu Y.-H."/>
            <person name="Xu X.-W."/>
            <person name="Guo L.-L."/>
        </authorList>
    </citation>
    <scope>NUCLEOTIDE SEQUENCE [LARGE SCALE GENOMIC DNA]</scope>
    <source>
        <strain evidence="1 2">JN25</strain>
    </source>
</reference>
<dbReference type="EMBL" id="QWFX01000013">
    <property type="protein sequence ID" value="RIJ28439.1"/>
    <property type="molecule type" value="Genomic_DNA"/>
</dbReference>
<evidence type="ECO:0000313" key="2">
    <source>
        <dbReference type="Proteomes" id="UP000266385"/>
    </source>
</evidence>
<sequence length="194" mass="21268">MTDWLTILKRWQRLLASASLLVCTGGAPPLLSIANAQEAGKNSELSQKLASEVGNLKREAVRFSREGNNVGIFIRVGNDVPNQHFQSAEEYKQYMEALYQQALDDSRHNLNGDAKVFMIVDPRAKGSSVLIATGGLFYSINNAKYGRDERIDPALLSAGIAIGIADEVVEGLPIAKAIQEQNERDGNVQRKANR</sequence>
<comment type="caution">
    <text evidence="1">The sequence shown here is derived from an EMBL/GenBank/DDBJ whole genome shotgun (WGS) entry which is preliminary data.</text>
</comment>
<proteinExistence type="predicted"/>
<gene>
    <name evidence="1" type="ORF">D1223_13725</name>
</gene>
<dbReference type="RefSeq" id="WP_119376974.1">
    <property type="nucleotide sequence ID" value="NZ_QWFX01000013.1"/>
</dbReference>